<name>A0A9X2H909_9HYPH</name>
<keyword evidence="2" id="KW-1277">Toxin-antitoxin system</keyword>
<dbReference type="AlphaFoldDB" id="A0A9X2H909"/>
<sequence length="99" mass="11213">MAERRIVRRPRAEADLIEIWLHIALDSPLAADRLIERIGERILRLARFPEMGVARPDIADGVRVLSVPPFLVLFQVESDKVEVVRVIHGARDLPSIDLS</sequence>
<protein>
    <submittedName>
        <fullName evidence="3">Type II toxin-antitoxin system RelE/ParE family toxin</fullName>
    </submittedName>
</protein>
<dbReference type="PANTHER" id="PTHR33755">
    <property type="entry name" value="TOXIN PARE1-RELATED"/>
    <property type="match status" value="1"/>
</dbReference>
<dbReference type="Pfam" id="PF05016">
    <property type="entry name" value="ParE_toxin"/>
    <property type="match status" value="1"/>
</dbReference>
<evidence type="ECO:0000256" key="1">
    <source>
        <dbReference type="ARBA" id="ARBA00006226"/>
    </source>
</evidence>
<dbReference type="EMBL" id="JALHBS010000095">
    <property type="protein sequence ID" value="MCP3056481.1"/>
    <property type="molecule type" value="Genomic_DNA"/>
</dbReference>
<dbReference type="PANTHER" id="PTHR33755:SF6">
    <property type="entry name" value="PLASMID STABILIZATION SYSTEM PROTEIN"/>
    <property type="match status" value="1"/>
</dbReference>
<dbReference type="Proteomes" id="UP001155220">
    <property type="component" value="Unassembled WGS sequence"/>
</dbReference>
<evidence type="ECO:0000256" key="2">
    <source>
        <dbReference type="ARBA" id="ARBA00022649"/>
    </source>
</evidence>
<keyword evidence="4" id="KW-1185">Reference proteome</keyword>
<comment type="similarity">
    <text evidence="1">Belongs to the RelE toxin family.</text>
</comment>
<gene>
    <name evidence="3" type="ORF">MJ956_15200</name>
</gene>
<dbReference type="InterPro" id="IPR051803">
    <property type="entry name" value="TA_system_RelE-like_toxin"/>
</dbReference>
<dbReference type="RefSeq" id="WP_253965289.1">
    <property type="nucleotide sequence ID" value="NZ_JALHBS010000095.1"/>
</dbReference>
<accession>A0A9X2H909</accession>
<comment type="caution">
    <text evidence="3">The sequence shown here is derived from an EMBL/GenBank/DDBJ whole genome shotgun (WGS) entry which is preliminary data.</text>
</comment>
<evidence type="ECO:0000313" key="4">
    <source>
        <dbReference type="Proteomes" id="UP001155220"/>
    </source>
</evidence>
<dbReference type="InterPro" id="IPR035093">
    <property type="entry name" value="RelE/ParE_toxin_dom_sf"/>
</dbReference>
<dbReference type="InterPro" id="IPR007712">
    <property type="entry name" value="RelE/ParE_toxin"/>
</dbReference>
<dbReference type="Gene3D" id="3.30.2310.20">
    <property type="entry name" value="RelE-like"/>
    <property type="match status" value="1"/>
</dbReference>
<reference evidence="3" key="1">
    <citation type="submission" date="2022-03" db="EMBL/GenBank/DDBJ databases">
        <title>Aurantimonas Liuensis sp. Nov., isolated from the hadal seawater of the Mariana Trench.</title>
        <authorList>
            <person name="Liu R."/>
        </authorList>
    </citation>
    <scope>NUCLEOTIDE SEQUENCE</scope>
    <source>
        <strain evidence="3">LRZ36</strain>
    </source>
</reference>
<proteinExistence type="inferred from homology"/>
<organism evidence="3 4">
    <name type="scientific">Aurantimonas marianensis</name>
    <dbReference type="NCBI Taxonomy" id="2920428"/>
    <lineage>
        <taxon>Bacteria</taxon>
        <taxon>Pseudomonadati</taxon>
        <taxon>Pseudomonadota</taxon>
        <taxon>Alphaproteobacteria</taxon>
        <taxon>Hyphomicrobiales</taxon>
        <taxon>Aurantimonadaceae</taxon>
        <taxon>Aurantimonas</taxon>
    </lineage>
</organism>
<evidence type="ECO:0000313" key="3">
    <source>
        <dbReference type="EMBL" id="MCP3056481.1"/>
    </source>
</evidence>